<dbReference type="Pfam" id="PF01979">
    <property type="entry name" value="Amidohydro_1"/>
    <property type="match status" value="1"/>
</dbReference>
<proteinExistence type="predicted"/>
<dbReference type="SUPFAM" id="SSF51338">
    <property type="entry name" value="Composite domain of metallo-dependent hydrolases"/>
    <property type="match status" value="1"/>
</dbReference>
<gene>
    <name evidence="3" type="ORF">VSH64_19020</name>
</gene>
<organism evidence="3 4">
    <name type="scientific">Amycolatopsis rhabdoformis</name>
    <dbReference type="NCBI Taxonomy" id="1448059"/>
    <lineage>
        <taxon>Bacteria</taxon>
        <taxon>Bacillati</taxon>
        <taxon>Actinomycetota</taxon>
        <taxon>Actinomycetes</taxon>
        <taxon>Pseudonocardiales</taxon>
        <taxon>Pseudonocardiaceae</taxon>
        <taxon>Amycolatopsis</taxon>
    </lineage>
</organism>
<protein>
    <submittedName>
        <fullName evidence="3">Amidohydrolase family protein</fullName>
    </submittedName>
</protein>
<dbReference type="SUPFAM" id="SSF51556">
    <property type="entry name" value="Metallo-dependent hydrolases"/>
    <property type="match status" value="1"/>
</dbReference>
<dbReference type="InterPro" id="IPR050287">
    <property type="entry name" value="MTA/SAH_deaminase"/>
</dbReference>
<dbReference type="InterPro" id="IPR032466">
    <property type="entry name" value="Metal_Hydrolase"/>
</dbReference>
<dbReference type="PANTHER" id="PTHR43794">
    <property type="entry name" value="AMINOHYDROLASE SSNA-RELATED"/>
    <property type="match status" value="1"/>
</dbReference>
<dbReference type="InterPro" id="IPR011059">
    <property type="entry name" value="Metal-dep_hydrolase_composite"/>
</dbReference>
<dbReference type="RefSeq" id="WP_326836962.1">
    <property type="nucleotide sequence ID" value="NZ_CP142149.1"/>
</dbReference>
<reference evidence="3 4" key="1">
    <citation type="journal article" date="2015" name="Int. J. Syst. Evol. Microbiol.">
        <title>Amycolatopsis rhabdoformis sp. nov., an actinomycete isolated from a tropical forest soil.</title>
        <authorList>
            <person name="Souza W.R."/>
            <person name="Silva R.E."/>
            <person name="Goodfellow M."/>
            <person name="Busarakam K."/>
            <person name="Figueiro F.S."/>
            <person name="Ferreira D."/>
            <person name="Rodrigues-Filho E."/>
            <person name="Moraes L.A.B."/>
            <person name="Zucchi T.D."/>
        </authorList>
    </citation>
    <scope>NUCLEOTIDE SEQUENCE [LARGE SCALE GENOMIC DNA]</scope>
    <source>
        <strain evidence="3 4">NCIMB 14900</strain>
    </source>
</reference>
<name>A0ABZ1IKZ3_9PSEU</name>
<dbReference type="EMBL" id="CP142149">
    <property type="protein sequence ID" value="WSE34165.1"/>
    <property type="molecule type" value="Genomic_DNA"/>
</dbReference>
<sequence length="465" mass="49258">MKKTLIKGGSLVTMDEDLGEFRGDVLIGDDRILEVAASIDPAGVDEVVDASDSVVLPGFVDCHNHLWQAPIRGLAASCWGREYFGVIHPLAGRYRPQDMHDATFGAAAELLLNGVTTVFDFCHATNSPDHARASLSALDSAGIRAVFGFCFRPRPEAGESSFDALDERVEVLRELASERTPDDRVQLGAALNNIDHVTLEEHAKEVRAARDIGLVSTLHSNLPGQVTASHELGLLGPDVLWVHAGPATDAELTLLREEGGTIVSTPQIEAGNMGIVPMIGRAVQHGVPLVFGVDATAAVNGDFLAHLRIGHTLSRLTEALAERAAGRSGVRTPTFPSVDATALLRMATLDSARALGLADRVGSLTPGKQADVLVLRTGPFGTGAGSVADHVVFQASARDIDLVLVAGVPRVRAGALTGVELPGLRTRLDAVRDWVLGRAPGSEWPELTAEDRKRYEEGQGKAVPA</sequence>
<keyword evidence="4" id="KW-1185">Reference proteome</keyword>
<dbReference type="Proteomes" id="UP001330812">
    <property type="component" value="Chromosome"/>
</dbReference>
<dbReference type="Gene3D" id="3.20.20.140">
    <property type="entry name" value="Metal-dependent hydrolases"/>
    <property type="match status" value="1"/>
</dbReference>
<dbReference type="PANTHER" id="PTHR43794:SF11">
    <property type="entry name" value="AMIDOHYDROLASE-RELATED DOMAIN-CONTAINING PROTEIN"/>
    <property type="match status" value="1"/>
</dbReference>
<feature type="domain" description="Amidohydrolase-related" evidence="2">
    <location>
        <begin position="54"/>
        <end position="407"/>
    </location>
</feature>
<keyword evidence="1" id="KW-0378">Hydrolase</keyword>
<dbReference type="InterPro" id="IPR006680">
    <property type="entry name" value="Amidohydro-rel"/>
</dbReference>
<accession>A0ABZ1IKZ3</accession>
<evidence type="ECO:0000256" key="1">
    <source>
        <dbReference type="ARBA" id="ARBA00022801"/>
    </source>
</evidence>
<evidence type="ECO:0000313" key="3">
    <source>
        <dbReference type="EMBL" id="WSE34165.1"/>
    </source>
</evidence>
<evidence type="ECO:0000313" key="4">
    <source>
        <dbReference type="Proteomes" id="UP001330812"/>
    </source>
</evidence>
<evidence type="ECO:0000259" key="2">
    <source>
        <dbReference type="Pfam" id="PF01979"/>
    </source>
</evidence>
<dbReference type="Gene3D" id="2.30.40.10">
    <property type="entry name" value="Urease, subunit C, domain 1"/>
    <property type="match status" value="1"/>
</dbReference>